<dbReference type="GeneID" id="106492402"/>
<dbReference type="RefSeq" id="XP_067154717.1">
    <property type="nucleotide sequence ID" value="XM_067298616.1"/>
</dbReference>
<evidence type="ECO:0000313" key="2">
    <source>
        <dbReference type="RefSeq" id="XP_067154717.1"/>
    </source>
</evidence>
<reference evidence="2" key="1">
    <citation type="submission" date="2025-08" db="UniProtKB">
        <authorList>
            <consortium name="RefSeq"/>
        </authorList>
    </citation>
    <scope>IDENTIFICATION</scope>
    <source>
        <tissue evidence="2">Blood</tissue>
    </source>
</reference>
<name>A0ABM4EPU7_9AVES</name>
<dbReference type="PANTHER" id="PTHR21665">
    <property type="entry name" value="CATION CHANNEL SPERM-ASSOCIATED TARGETING SUBUNIT TAU"/>
    <property type="match status" value="1"/>
</dbReference>
<proteinExistence type="predicted"/>
<dbReference type="Proteomes" id="UP001652627">
    <property type="component" value="Chromosome 6"/>
</dbReference>
<evidence type="ECO:0000313" key="1">
    <source>
        <dbReference type="Proteomes" id="UP001652627"/>
    </source>
</evidence>
<dbReference type="PANTHER" id="PTHR21665:SF2">
    <property type="entry name" value="CATION CHANNEL SPERM-ASSOCIATED TARGETING SUBUNIT TAU"/>
    <property type="match status" value="1"/>
</dbReference>
<organism evidence="1 2">
    <name type="scientific">Apteryx mantelli</name>
    <name type="common">North Island brown kiwi</name>
    <dbReference type="NCBI Taxonomy" id="2696672"/>
    <lineage>
        <taxon>Eukaryota</taxon>
        <taxon>Metazoa</taxon>
        <taxon>Chordata</taxon>
        <taxon>Craniata</taxon>
        <taxon>Vertebrata</taxon>
        <taxon>Euteleostomi</taxon>
        <taxon>Archelosauria</taxon>
        <taxon>Archosauria</taxon>
        <taxon>Dinosauria</taxon>
        <taxon>Saurischia</taxon>
        <taxon>Theropoda</taxon>
        <taxon>Coelurosauria</taxon>
        <taxon>Aves</taxon>
        <taxon>Palaeognathae</taxon>
        <taxon>Apterygiformes</taxon>
        <taxon>Apterygidae</taxon>
        <taxon>Apteryx</taxon>
    </lineage>
</organism>
<dbReference type="InterPro" id="IPR031462">
    <property type="entry name" value="CTSRT"/>
</dbReference>
<accession>A0ABM4EPU7</accession>
<gene>
    <name evidence="2" type="primary">LOC106492402</name>
</gene>
<sequence length="132" mass="15360">MKIPNLVFCTVEVEFMFCYGCFGYGYSHQLKHPEMDFHRSLKHSMFIRVPPPEDRTHPHSNDTTAEPMRYPSFLSPNLNMKDAHCNKGIPAVSNLSSEDVETLQKGLNELSSQTRQEINFSLFKLWNLYFIL</sequence>
<protein>
    <submittedName>
        <fullName evidence="2">Cation channel sperm-associated targeting subunit tau-like</fullName>
    </submittedName>
</protein>
<keyword evidence="1" id="KW-1185">Reference proteome</keyword>